<dbReference type="Proteomes" id="UP000001075">
    <property type="component" value="Unassembled WGS sequence"/>
</dbReference>
<evidence type="ECO:0000313" key="2">
    <source>
        <dbReference type="Proteomes" id="UP000001075"/>
    </source>
</evidence>
<organism evidence="1 2">
    <name type="scientific">Cricetulus griseus</name>
    <name type="common">Chinese hamster</name>
    <name type="synonym">Cricetulus barabensis griseus</name>
    <dbReference type="NCBI Taxonomy" id="10029"/>
    <lineage>
        <taxon>Eukaryota</taxon>
        <taxon>Metazoa</taxon>
        <taxon>Chordata</taxon>
        <taxon>Craniata</taxon>
        <taxon>Vertebrata</taxon>
        <taxon>Euteleostomi</taxon>
        <taxon>Mammalia</taxon>
        <taxon>Eutheria</taxon>
        <taxon>Euarchontoglires</taxon>
        <taxon>Glires</taxon>
        <taxon>Rodentia</taxon>
        <taxon>Myomorpha</taxon>
        <taxon>Muroidea</taxon>
        <taxon>Cricetidae</taxon>
        <taxon>Cricetinae</taxon>
        <taxon>Cricetulus</taxon>
    </lineage>
</organism>
<reference evidence="2" key="1">
    <citation type="journal article" date="2011" name="Nat. Biotechnol.">
        <title>The genomic sequence of the Chinese hamster ovary (CHO)-K1 cell line.</title>
        <authorList>
            <person name="Xu X."/>
            <person name="Nagarajan H."/>
            <person name="Lewis N.E."/>
            <person name="Pan S."/>
            <person name="Cai Z."/>
            <person name="Liu X."/>
            <person name="Chen W."/>
            <person name="Xie M."/>
            <person name="Wang W."/>
            <person name="Hammond S."/>
            <person name="Andersen M.R."/>
            <person name="Neff N."/>
            <person name="Passarelli B."/>
            <person name="Koh W."/>
            <person name="Fan H.C."/>
            <person name="Wang J."/>
            <person name="Gui Y."/>
            <person name="Lee K.H."/>
            <person name="Betenbaugh M.J."/>
            <person name="Quake S.R."/>
            <person name="Famili I."/>
            <person name="Palsson B.O."/>
            <person name="Wang J."/>
        </authorList>
    </citation>
    <scope>NUCLEOTIDE SEQUENCE [LARGE SCALE GENOMIC DNA]</scope>
    <source>
        <strain evidence="2">CHO K1 cell line</strain>
    </source>
</reference>
<gene>
    <name evidence="1" type="ORF">I79_000889</name>
</gene>
<proteinExistence type="predicted"/>
<dbReference type="InParanoid" id="G3GTB2"/>
<sequence>MPYEQLSVKCKAKFYVKTQKGCVSLKAGIVSFYVCSVQLSAHSWCLINVI</sequence>
<dbReference type="AlphaFoldDB" id="G3GTB2"/>
<accession>G3GTB2</accession>
<dbReference type="EMBL" id="JH000018">
    <property type="protein sequence ID" value="EGV94499.1"/>
    <property type="molecule type" value="Genomic_DNA"/>
</dbReference>
<protein>
    <submittedName>
        <fullName evidence="1">Uncharacterized protein</fullName>
    </submittedName>
</protein>
<name>G3GTB2_CRIGR</name>
<evidence type="ECO:0000313" key="1">
    <source>
        <dbReference type="EMBL" id="EGV94499.1"/>
    </source>
</evidence>